<dbReference type="EMBL" id="JAFBCF010000001">
    <property type="protein sequence ID" value="MBM7799926.1"/>
    <property type="molecule type" value="Genomic_DNA"/>
</dbReference>
<organism evidence="1 2">
    <name type="scientific">Microlunatus panaciterrae</name>
    <dbReference type="NCBI Taxonomy" id="400768"/>
    <lineage>
        <taxon>Bacteria</taxon>
        <taxon>Bacillati</taxon>
        <taxon>Actinomycetota</taxon>
        <taxon>Actinomycetes</taxon>
        <taxon>Propionibacteriales</taxon>
        <taxon>Propionibacteriaceae</taxon>
        <taxon>Microlunatus</taxon>
    </lineage>
</organism>
<sequence length="79" mass="8373">MRTTDPDNIRELLESMGRPVPEPDVLQQIIDAILNSGLTATTLASHVAVLQKIANMVHVELSVVKAIADAVLGGLRSSA</sequence>
<proteinExistence type="predicted"/>
<evidence type="ECO:0000313" key="2">
    <source>
        <dbReference type="Proteomes" id="UP000704762"/>
    </source>
</evidence>
<reference evidence="1 2" key="1">
    <citation type="submission" date="2021-01" db="EMBL/GenBank/DDBJ databases">
        <title>Sequencing the genomes of 1000 actinobacteria strains.</title>
        <authorList>
            <person name="Klenk H.-P."/>
        </authorList>
    </citation>
    <scope>NUCLEOTIDE SEQUENCE [LARGE SCALE GENOMIC DNA]</scope>
    <source>
        <strain evidence="1 2">DSM 18662</strain>
    </source>
</reference>
<comment type="caution">
    <text evidence="1">The sequence shown here is derived from an EMBL/GenBank/DDBJ whole genome shotgun (WGS) entry which is preliminary data.</text>
</comment>
<dbReference type="RefSeq" id="WP_204918985.1">
    <property type="nucleotide sequence ID" value="NZ_BAAAQP010000003.1"/>
</dbReference>
<keyword evidence="2" id="KW-1185">Reference proteome</keyword>
<accession>A0ABS2RLP8</accession>
<gene>
    <name evidence="1" type="ORF">JOE57_002847</name>
</gene>
<evidence type="ECO:0000313" key="1">
    <source>
        <dbReference type="EMBL" id="MBM7799926.1"/>
    </source>
</evidence>
<evidence type="ECO:0008006" key="3">
    <source>
        <dbReference type="Google" id="ProtNLM"/>
    </source>
</evidence>
<dbReference type="Proteomes" id="UP000704762">
    <property type="component" value="Unassembled WGS sequence"/>
</dbReference>
<protein>
    <recommendedName>
        <fullName evidence="3">ANTAR domain-containing protein</fullName>
    </recommendedName>
</protein>
<name>A0ABS2RLP8_9ACTN</name>